<feature type="region of interest" description="Disordered" evidence="1">
    <location>
        <begin position="887"/>
        <end position="1077"/>
    </location>
</feature>
<protein>
    <submittedName>
        <fullName evidence="2">Uncharacterized protein</fullName>
    </submittedName>
</protein>
<feature type="compositionally biased region" description="Basic and acidic residues" evidence="1">
    <location>
        <begin position="1035"/>
        <end position="1050"/>
    </location>
</feature>
<feature type="compositionally biased region" description="Basic and acidic residues" evidence="1">
    <location>
        <begin position="566"/>
        <end position="582"/>
    </location>
</feature>
<feature type="compositionally biased region" description="Low complexity" evidence="1">
    <location>
        <begin position="585"/>
        <end position="596"/>
    </location>
</feature>
<dbReference type="AlphaFoldDB" id="A0A0G4I268"/>
<dbReference type="EMBL" id="CDMZ01004815">
    <property type="protein sequence ID" value="CEM51003.1"/>
    <property type="molecule type" value="Genomic_DNA"/>
</dbReference>
<proteinExistence type="predicted"/>
<feature type="compositionally biased region" description="Basic and acidic residues" evidence="1">
    <location>
        <begin position="40"/>
        <end position="63"/>
    </location>
</feature>
<feature type="compositionally biased region" description="Polar residues" evidence="1">
    <location>
        <begin position="684"/>
        <end position="724"/>
    </location>
</feature>
<feature type="compositionally biased region" description="Polar residues" evidence="1">
    <location>
        <begin position="743"/>
        <end position="753"/>
    </location>
</feature>
<reference evidence="2" key="1">
    <citation type="submission" date="2014-11" db="EMBL/GenBank/DDBJ databases">
        <authorList>
            <person name="Otto D Thomas"/>
            <person name="Naeem Raeece"/>
        </authorList>
    </citation>
    <scope>NUCLEOTIDE SEQUENCE</scope>
</reference>
<evidence type="ECO:0000256" key="1">
    <source>
        <dbReference type="SAM" id="MobiDB-lite"/>
    </source>
</evidence>
<feature type="compositionally biased region" description="Basic and acidic residues" evidence="1">
    <location>
        <begin position="13"/>
        <end position="23"/>
    </location>
</feature>
<gene>
    <name evidence="2" type="ORF">Cvel_1704</name>
</gene>
<name>A0A0G4I268_9ALVE</name>
<feature type="compositionally biased region" description="Basic and acidic residues" evidence="1">
    <location>
        <begin position="433"/>
        <end position="445"/>
    </location>
</feature>
<feature type="compositionally biased region" description="Gly residues" evidence="1">
    <location>
        <begin position="965"/>
        <end position="974"/>
    </location>
</feature>
<accession>A0A0G4I268</accession>
<feature type="compositionally biased region" description="Basic and acidic residues" evidence="1">
    <location>
        <begin position="95"/>
        <end position="147"/>
    </location>
</feature>
<feature type="region of interest" description="Disordered" evidence="1">
    <location>
        <begin position="682"/>
        <end position="724"/>
    </location>
</feature>
<feature type="region of interest" description="Disordered" evidence="1">
    <location>
        <begin position="1"/>
        <end position="72"/>
    </location>
</feature>
<feature type="compositionally biased region" description="Basic and acidic residues" evidence="1">
    <location>
        <begin position="357"/>
        <end position="382"/>
    </location>
</feature>
<feature type="compositionally biased region" description="Low complexity" evidence="1">
    <location>
        <begin position="1020"/>
        <end position="1030"/>
    </location>
</feature>
<feature type="compositionally biased region" description="Acidic residues" evidence="1">
    <location>
        <begin position="269"/>
        <end position="283"/>
    </location>
</feature>
<feature type="compositionally biased region" description="Pro residues" evidence="1">
    <location>
        <begin position="287"/>
        <end position="298"/>
    </location>
</feature>
<dbReference type="VEuPathDB" id="CryptoDB:Cvel_1704"/>
<feature type="compositionally biased region" description="Polar residues" evidence="1">
    <location>
        <begin position="308"/>
        <end position="322"/>
    </location>
</feature>
<sequence>MSAREGSLPDEGAEGRNEERDSLPETQESGQLTTEEDPKDDPRVRRLLAELKQQEEEREEERKRQHNALMEQERERIRRAFEDEKREREAQVARELEEREREINEREREINQLKKAQMQRDAEHKRTMTAERERHKRELNIEKRRMSMEPSAAASSHRVPPTPAYGITATPAAYEGHRGTQAFPLRSETREGEEGEEGPGPSSLSASHRSPPAEVGESRSPGARRALGERIQQKMQMLPLDQRETEGMDGVLLKTPHVSSYPGGRMEMEMEEEEEDEQEEEEESPKWSPPKTPCPPPALQTAVRKSPRSQASMPVGSSSPHTQGPPRRRTLHHAGASSVSARGGGMAGEVPLQGRGEVPRDGRRGVEEEYWRQRDRGGESGERQSSFAPGASSIGGRWGDDREGAEARGAPSAYFASWEEQQRQLGQGGWDGRQTRHEEETRRDVPFPFCLSSQTSQVPLRERDYPGASGGHPSAVAASTQTVLPRHLPRLSHEREAPSLPLAMERETDFMETSERTRETERRGQKKEDGDRFGYFSRDAAAGRDREGRGPISLSSAVNADADAEESNKRREVGREKEHESLLRPSFPSSSFSSEENVQKRIPVKIDPRMSPSVKNLVARANGIAMEEESGGTGEKVLQAANRYTKDEILKEKNHILEGMMQMEISADSRIKKLEDVVDKMRATGSSRHVSPSHSPLPSAAVSQSQTVTAMPPNTNPTVSQPIQSIPWATRPTPIAAHPLQAPASSPSYSNGALQPGPWSHPRQVPYPDGGLPAGAQPMPGPSWGGASSGYRPPISVPVSSLHPFAYSGFPGPGPQMHTAYSSSSFPQCAHAPFHQYHEPLQTGEGGAMGMSWREGGERGFGGPGGGRGEFGVIGERSEGDGVSPFPLGSSGMTADGEGAVGEHGRETQSTSSRMKTVQNLQRTPSGHPLRQHPLFEDEGEREGRGDRGGGALPPLMENPNFHSNGGGGRGGDGTLSPSVGPVTVRERELAARKPQAVSLTEEGGKQPGVGAEGGKQPQSGAGASSSSSLGLGGRESEQMERGGEREKTKGNKKGWRESPFWRTVNSFFEPNLDPGC</sequence>
<feature type="compositionally biased region" description="Polar residues" evidence="1">
    <location>
        <begin position="24"/>
        <end position="33"/>
    </location>
</feature>
<feature type="region of interest" description="Disordered" evidence="1">
    <location>
        <begin position="737"/>
        <end position="787"/>
    </location>
</feature>
<evidence type="ECO:0000313" key="2">
    <source>
        <dbReference type="EMBL" id="CEM51003.1"/>
    </source>
</evidence>
<feature type="compositionally biased region" description="Basic and acidic residues" evidence="1">
    <location>
        <begin position="504"/>
        <end position="532"/>
    </location>
</feature>
<feature type="region of interest" description="Disordered" evidence="1">
    <location>
        <begin position="95"/>
        <end position="598"/>
    </location>
</feature>
<organism evidence="2">
    <name type="scientific">Chromera velia CCMP2878</name>
    <dbReference type="NCBI Taxonomy" id="1169474"/>
    <lineage>
        <taxon>Eukaryota</taxon>
        <taxon>Sar</taxon>
        <taxon>Alveolata</taxon>
        <taxon>Colpodellida</taxon>
        <taxon>Chromeraceae</taxon>
        <taxon>Chromera</taxon>
    </lineage>
</organism>
<feature type="compositionally biased region" description="Polar residues" evidence="1">
    <location>
        <begin position="908"/>
        <end position="925"/>
    </location>
</feature>